<dbReference type="AlphaFoldDB" id="A0A0V0SVG2"/>
<proteinExistence type="predicted"/>
<dbReference type="EMBL" id="JYDJ01002375">
    <property type="protein sequence ID" value="KRX30550.1"/>
    <property type="molecule type" value="Genomic_DNA"/>
</dbReference>
<sequence length="41" mass="5078">MQYFNKLEFREIPTFPLFTSKRSIHICTYGYELLHEFNYSL</sequence>
<evidence type="ECO:0000313" key="2">
    <source>
        <dbReference type="Proteomes" id="UP000055048"/>
    </source>
</evidence>
<dbReference type="Proteomes" id="UP000055048">
    <property type="component" value="Unassembled WGS sequence"/>
</dbReference>
<organism evidence="1 2">
    <name type="scientific">Trichinella murrelli</name>
    <dbReference type="NCBI Taxonomy" id="144512"/>
    <lineage>
        <taxon>Eukaryota</taxon>
        <taxon>Metazoa</taxon>
        <taxon>Ecdysozoa</taxon>
        <taxon>Nematoda</taxon>
        <taxon>Enoplea</taxon>
        <taxon>Dorylaimia</taxon>
        <taxon>Trichinellida</taxon>
        <taxon>Trichinellidae</taxon>
        <taxon>Trichinella</taxon>
    </lineage>
</organism>
<gene>
    <name evidence="1" type="ORF">T05_11330</name>
</gene>
<evidence type="ECO:0000313" key="1">
    <source>
        <dbReference type="EMBL" id="KRX30550.1"/>
    </source>
</evidence>
<accession>A0A0V0SVG2</accession>
<name>A0A0V0SVG2_9BILA</name>
<protein>
    <submittedName>
        <fullName evidence="1">Uncharacterized protein</fullName>
    </submittedName>
</protein>
<reference evidence="1 2" key="1">
    <citation type="submission" date="2015-01" db="EMBL/GenBank/DDBJ databases">
        <title>Evolution of Trichinella species and genotypes.</title>
        <authorList>
            <person name="Korhonen P.K."/>
            <person name="Edoardo P."/>
            <person name="Giuseppe L.R."/>
            <person name="Gasser R.B."/>
        </authorList>
    </citation>
    <scope>NUCLEOTIDE SEQUENCE [LARGE SCALE GENOMIC DNA]</scope>
    <source>
        <strain evidence="1">ISS417</strain>
    </source>
</reference>
<keyword evidence="2" id="KW-1185">Reference proteome</keyword>
<comment type="caution">
    <text evidence="1">The sequence shown here is derived from an EMBL/GenBank/DDBJ whole genome shotgun (WGS) entry which is preliminary data.</text>
</comment>